<evidence type="ECO:0000259" key="3">
    <source>
        <dbReference type="Pfam" id="PF14361"/>
    </source>
</evidence>
<dbReference type="Proteomes" id="UP000298252">
    <property type="component" value="Unassembled WGS sequence"/>
</dbReference>
<dbReference type="InterPro" id="IPR042070">
    <property type="entry name" value="PucR_C-HTH_sf"/>
</dbReference>
<dbReference type="RefSeq" id="WP_092342165.1">
    <property type="nucleotide sequence ID" value="NZ_FNIB01000018.1"/>
</dbReference>
<protein>
    <submittedName>
        <fullName evidence="5">PucR C-terminal helix-turn-helix domain-containing protein</fullName>
    </submittedName>
    <submittedName>
        <fullName evidence="6">PucR family transcriptional regulator</fullName>
    </submittedName>
</protein>
<dbReference type="Pfam" id="PF14361">
    <property type="entry name" value="RsbRD_N"/>
    <property type="match status" value="1"/>
</dbReference>
<proteinExistence type="inferred from homology"/>
<feature type="domain" description="CdaR GGDEF-like" evidence="4">
    <location>
        <begin position="181"/>
        <end position="286"/>
    </location>
</feature>
<evidence type="ECO:0000313" key="8">
    <source>
        <dbReference type="Proteomes" id="UP000298252"/>
    </source>
</evidence>
<dbReference type="Proteomes" id="UP000199639">
    <property type="component" value="Unassembled WGS sequence"/>
</dbReference>
<dbReference type="PANTHER" id="PTHR33744">
    <property type="entry name" value="CARBOHYDRATE DIACID REGULATOR"/>
    <property type="match status" value="1"/>
</dbReference>
<gene>
    <name evidence="6" type="ORF">E3O21_17515</name>
    <name evidence="5" type="ORF">SAMN05216368_11855</name>
</gene>
<dbReference type="InterPro" id="IPR041522">
    <property type="entry name" value="CdaR_GGDEF"/>
</dbReference>
<dbReference type="EMBL" id="SOFD01000041">
    <property type="protein sequence ID" value="TFB72901.1"/>
    <property type="molecule type" value="Genomic_DNA"/>
</dbReference>
<evidence type="ECO:0000313" key="6">
    <source>
        <dbReference type="EMBL" id="TFB72901.1"/>
    </source>
</evidence>
<sequence length="416" mass="44151">MERNEAPLSMPTQDVMVDGARELFSGMIDSVGELSDSIVAQIINGEHDYAESVLGAGVLEGIVHDNLEAILQCLLGINDSLAAPRHAGRVKAEHGIPMASLLHAYRLAGLHLWDALMAKATTPEHATALLTASSGVWGIIDRYSNAAAETYREVVDERERKDQQSKNVVLLAILEGEFSGDAGRAVRALGLPKEATFVVLAVEMRHSDDDPIPAITDRLRGMGVSSAWAPWKGEYLGLLGSVAGAHPSAAAHALVGTVSSRIGVSLPIQALERAPVAVRQALLAMRCIAPAAVGVHLYGAAPIDTILVSQPAYAAELRDGVLGGLADLDPDDARVLLDTLECWFTTDGSTAECGKQLHCHRNTVLHRLGRITEMTGRSVAKPVQAAELFTALRAVRLAGLWATPVRAPLRAAPRSA</sequence>
<keyword evidence="8" id="KW-1185">Reference proteome</keyword>
<evidence type="ECO:0000259" key="4">
    <source>
        <dbReference type="Pfam" id="PF17853"/>
    </source>
</evidence>
<name>A0A4R8UYD6_9MICO</name>
<dbReference type="AlphaFoldDB" id="A0A4R8UYD6"/>
<dbReference type="Pfam" id="PF13556">
    <property type="entry name" value="HTH_30"/>
    <property type="match status" value="1"/>
</dbReference>
<organism evidence="5 7">
    <name type="scientific">Cryobacterium flavum</name>
    <dbReference type="NCBI Taxonomy" id="1424659"/>
    <lineage>
        <taxon>Bacteria</taxon>
        <taxon>Bacillati</taxon>
        <taxon>Actinomycetota</taxon>
        <taxon>Actinomycetes</taxon>
        <taxon>Micrococcales</taxon>
        <taxon>Microbacteriaceae</taxon>
        <taxon>Cryobacterium</taxon>
    </lineage>
</organism>
<reference evidence="5 7" key="1">
    <citation type="submission" date="2016-10" db="EMBL/GenBank/DDBJ databases">
        <authorList>
            <person name="Varghese N."/>
            <person name="Submissions S."/>
        </authorList>
    </citation>
    <scope>NUCLEOTIDE SEQUENCE [LARGE SCALE GENOMIC DNA]</scope>
    <source>
        <strain evidence="5 7">CGMCC 1.11215</strain>
    </source>
</reference>
<evidence type="ECO:0000256" key="1">
    <source>
        <dbReference type="ARBA" id="ARBA00006754"/>
    </source>
</evidence>
<reference evidence="6 8" key="2">
    <citation type="submission" date="2019-03" db="EMBL/GenBank/DDBJ databases">
        <title>Genomics of glacier-inhabiting Cryobacterium strains.</title>
        <authorList>
            <person name="Liu Q."/>
            <person name="Xin Y.-H."/>
        </authorList>
    </citation>
    <scope>NUCLEOTIDE SEQUENCE [LARGE SCALE GENOMIC DNA]</scope>
    <source>
        <strain evidence="6 8">Hh8</strain>
    </source>
</reference>
<evidence type="ECO:0000313" key="7">
    <source>
        <dbReference type="Proteomes" id="UP000199639"/>
    </source>
</evidence>
<dbReference type="STRING" id="1424659.SAMN05216368_11855"/>
<dbReference type="Pfam" id="PF17853">
    <property type="entry name" value="GGDEF_2"/>
    <property type="match status" value="1"/>
</dbReference>
<dbReference type="EMBL" id="FNIB01000018">
    <property type="protein sequence ID" value="SDO44680.1"/>
    <property type="molecule type" value="Genomic_DNA"/>
</dbReference>
<feature type="domain" description="PucR C-terminal helix-turn-helix" evidence="2">
    <location>
        <begin position="336"/>
        <end position="394"/>
    </location>
</feature>
<dbReference type="InterPro" id="IPR025736">
    <property type="entry name" value="PucR_C-HTH_dom"/>
</dbReference>
<accession>A0A4R8UYD6</accession>
<dbReference type="PANTHER" id="PTHR33744:SF1">
    <property type="entry name" value="DNA-BINDING TRANSCRIPTIONAL ACTIVATOR ADER"/>
    <property type="match status" value="1"/>
</dbReference>
<evidence type="ECO:0000259" key="2">
    <source>
        <dbReference type="Pfam" id="PF13556"/>
    </source>
</evidence>
<dbReference type="InterPro" id="IPR051448">
    <property type="entry name" value="CdaR-like_regulators"/>
</dbReference>
<evidence type="ECO:0000313" key="5">
    <source>
        <dbReference type="EMBL" id="SDO44680.1"/>
    </source>
</evidence>
<dbReference type="Gene3D" id="1.10.10.2840">
    <property type="entry name" value="PucR C-terminal helix-turn-helix domain"/>
    <property type="match status" value="1"/>
</dbReference>
<comment type="similarity">
    <text evidence="1">Belongs to the CdaR family.</text>
</comment>
<dbReference type="InterPro" id="IPR025751">
    <property type="entry name" value="RsbRD_N_dom"/>
</dbReference>
<feature type="domain" description="RsbT co-antagonist protein RsbRD N-terminal" evidence="3">
    <location>
        <begin position="33"/>
        <end position="164"/>
    </location>
</feature>